<dbReference type="EnsemblPlants" id="EMT17505">
    <property type="protein sequence ID" value="EMT17505"/>
    <property type="gene ID" value="F775_03959"/>
</dbReference>
<sequence length="206" mass="22904">MPCACRSRPQTALLGARGRAAHRRRQDLQLQLEGFRLATPAETVLHRRNIFFQNDQHLFHWRCSLYKSAAEEQITEIHVLYLFAVVGWERIADGECEQWELLELPGLECSSSAARTRGVGAGVPEERAVRGHTAAAGHGGAAGVQVLGNGETERLHEGCLLPVHGQEHVHIYEMHSQIVDMRECLLPVVTEGLSHQQSSGGKRHKK</sequence>
<evidence type="ECO:0000313" key="1">
    <source>
        <dbReference type="EnsemblPlants" id="EMT17505"/>
    </source>
</evidence>
<dbReference type="AlphaFoldDB" id="N1R3Y3"/>
<protein>
    <submittedName>
        <fullName evidence="1">Uncharacterized protein</fullName>
    </submittedName>
</protein>
<accession>N1R3Y3</accession>
<organism evidence="1">
    <name type="scientific">Aegilops tauschii</name>
    <name type="common">Tausch's goatgrass</name>
    <name type="synonym">Aegilops squarrosa</name>
    <dbReference type="NCBI Taxonomy" id="37682"/>
    <lineage>
        <taxon>Eukaryota</taxon>
        <taxon>Viridiplantae</taxon>
        <taxon>Streptophyta</taxon>
        <taxon>Embryophyta</taxon>
        <taxon>Tracheophyta</taxon>
        <taxon>Spermatophyta</taxon>
        <taxon>Magnoliopsida</taxon>
        <taxon>Liliopsida</taxon>
        <taxon>Poales</taxon>
        <taxon>Poaceae</taxon>
        <taxon>BOP clade</taxon>
        <taxon>Pooideae</taxon>
        <taxon>Triticodae</taxon>
        <taxon>Triticeae</taxon>
        <taxon>Triticinae</taxon>
        <taxon>Aegilops</taxon>
    </lineage>
</organism>
<proteinExistence type="predicted"/>
<name>N1R3Y3_AEGTA</name>
<reference evidence="1" key="1">
    <citation type="submission" date="2015-06" db="UniProtKB">
        <authorList>
            <consortium name="EnsemblPlants"/>
        </authorList>
    </citation>
    <scope>IDENTIFICATION</scope>
</reference>